<dbReference type="PANTHER" id="PTHR38463:SF1">
    <property type="entry name" value="STRESS RESPONSE PROTEIN YSNF"/>
    <property type="match status" value="1"/>
</dbReference>
<reference evidence="3 4" key="1">
    <citation type="submission" date="2024-09" db="EMBL/GenBank/DDBJ databases">
        <authorList>
            <person name="Sun Q."/>
            <person name="Mori K."/>
        </authorList>
    </citation>
    <scope>NUCLEOTIDE SEQUENCE [LARGE SCALE GENOMIC DNA]</scope>
    <source>
        <strain evidence="3 4">JCM 13503</strain>
    </source>
</reference>
<keyword evidence="4" id="KW-1185">Reference proteome</keyword>
<evidence type="ECO:0000259" key="2">
    <source>
        <dbReference type="Pfam" id="PF09557"/>
    </source>
</evidence>
<comment type="caution">
    <text evidence="3">The sequence shown here is derived from an EMBL/GenBank/DDBJ whole genome shotgun (WGS) entry which is preliminary data.</text>
</comment>
<dbReference type="PANTHER" id="PTHR38463">
    <property type="entry name" value="STRESS RESPONSE PROTEIN YSNF"/>
    <property type="match status" value="1"/>
</dbReference>
<feature type="domain" description="DUF2382" evidence="2">
    <location>
        <begin position="59"/>
        <end position="169"/>
    </location>
</feature>
<dbReference type="Proteomes" id="UP001589733">
    <property type="component" value="Unassembled WGS sequence"/>
</dbReference>
<dbReference type="Pfam" id="PF09557">
    <property type="entry name" value="DUF2382"/>
    <property type="match status" value="1"/>
</dbReference>
<proteinExistence type="predicted"/>
<organism evidence="3 4">
    <name type="scientific">Deinococcus oregonensis</name>
    <dbReference type="NCBI Taxonomy" id="1805970"/>
    <lineage>
        <taxon>Bacteria</taxon>
        <taxon>Thermotogati</taxon>
        <taxon>Deinococcota</taxon>
        <taxon>Deinococci</taxon>
        <taxon>Deinococcales</taxon>
        <taxon>Deinococcaceae</taxon>
        <taxon>Deinococcus</taxon>
    </lineage>
</organism>
<dbReference type="EMBL" id="JBHLYR010000063">
    <property type="protein sequence ID" value="MFB9994689.1"/>
    <property type="molecule type" value="Genomic_DNA"/>
</dbReference>
<feature type="compositionally biased region" description="Polar residues" evidence="1">
    <location>
        <begin position="25"/>
        <end position="34"/>
    </location>
</feature>
<feature type="region of interest" description="Disordered" evidence="1">
    <location>
        <begin position="1"/>
        <end position="39"/>
    </location>
</feature>
<feature type="compositionally biased region" description="Polar residues" evidence="1">
    <location>
        <begin position="7"/>
        <end position="18"/>
    </location>
</feature>
<feature type="compositionally biased region" description="Low complexity" evidence="1">
    <location>
        <begin position="184"/>
        <end position="196"/>
    </location>
</feature>
<dbReference type="InterPro" id="IPR052967">
    <property type="entry name" value="Stress_Response_Assoc"/>
</dbReference>
<accession>A0ABV6B4K6</accession>
<evidence type="ECO:0000256" key="1">
    <source>
        <dbReference type="SAM" id="MobiDB-lite"/>
    </source>
</evidence>
<dbReference type="RefSeq" id="WP_380015878.1">
    <property type="nucleotide sequence ID" value="NZ_JBHLYR010000063.1"/>
</dbReference>
<sequence>MTDSRDPLTSMTPESTAPSLPDPSLLTSGTTGPVSGSEGVALLGQEEQQRSSKVHLNHLTLHEERARVDVVREVYGSVTINKVVSERQELVPVMLRTEKLEITIAPGAGEVMIDGVALEPGRTHEVLLLEEHATVQKEVFPALDVQIWKESRVVDQSQTVALRREVLEVIDPMGLAHESSQREASVPSSTVASSVPPINPSK</sequence>
<dbReference type="InterPro" id="IPR019060">
    <property type="entry name" value="DUF2382"/>
</dbReference>
<protein>
    <submittedName>
        <fullName evidence="3">YsnF/AvaK domain-containing protein</fullName>
    </submittedName>
</protein>
<gene>
    <name evidence="3" type="ORF">ACFFLM_22260</name>
</gene>
<evidence type="ECO:0000313" key="4">
    <source>
        <dbReference type="Proteomes" id="UP001589733"/>
    </source>
</evidence>
<evidence type="ECO:0000313" key="3">
    <source>
        <dbReference type="EMBL" id="MFB9994689.1"/>
    </source>
</evidence>
<feature type="region of interest" description="Disordered" evidence="1">
    <location>
        <begin position="177"/>
        <end position="202"/>
    </location>
</feature>
<name>A0ABV6B4K6_9DEIO</name>